<keyword evidence="2" id="KW-1185">Reference proteome</keyword>
<sequence length="190" mass="21630">MLPKVVLSKNLRLHQEYGRKQAWRRLSGIVANPYHFSSISSEAGCQWDGTYPARRFHKQFLAVTPGVFGTHQCRRDLINSSRIMADDNSTSSTPNQSNFHSSKNHDFGFKSFHISKLRINQAKFGSHQCRRDLINNSRIMADDNSTSSTPNQVGTNGVCLPSMCKLKLCWCCDGILFNCYREKSDCKRMC</sequence>
<dbReference type="Proteomes" id="UP001237642">
    <property type="component" value="Unassembled WGS sequence"/>
</dbReference>
<reference evidence="1" key="1">
    <citation type="submission" date="2023-02" db="EMBL/GenBank/DDBJ databases">
        <title>Genome of toxic invasive species Heracleum sosnowskyi carries increased number of genes despite the absence of recent whole-genome duplications.</title>
        <authorList>
            <person name="Schelkunov M."/>
            <person name="Shtratnikova V."/>
            <person name="Makarenko M."/>
            <person name="Klepikova A."/>
            <person name="Omelchenko D."/>
            <person name="Novikova G."/>
            <person name="Obukhova E."/>
            <person name="Bogdanov V."/>
            <person name="Penin A."/>
            <person name="Logacheva M."/>
        </authorList>
    </citation>
    <scope>NUCLEOTIDE SEQUENCE</scope>
    <source>
        <strain evidence="1">Hsosn_3</strain>
        <tissue evidence="1">Leaf</tissue>
    </source>
</reference>
<reference evidence="1" key="2">
    <citation type="submission" date="2023-05" db="EMBL/GenBank/DDBJ databases">
        <authorList>
            <person name="Schelkunov M.I."/>
        </authorList>
    </citation>
    <scope>NUCLEOTIDE SEQUENCE</scope>
    <source>
        <strain evidence="1">Hsosn_3</strain>
        <tissue evidence="1">Leaf</tissue>
    </source>
</reference>
<dbReference type="EMBL" id="JAUIZM010000001">
    <property type="protein sequence ID" value="KAK1401138.1"/>
    <property type="molecule type" value="Genomic_DNA"/>
</dbReference>
<evidence type="ECO:0000313" key="2">
    <source>
        <dbReference type="Proteomes" id="UP001237642"/>
    </source>
</evidence>
<proteinExistence type="predicted"/>
<accession>A0AAD8JC51</accession>
<gene>
    <name evidence="1" type="ORF">POM88_000743</name>
</gene>
<protein>
    <submittedName>
        <fullName evidence="1">Uncharacterized protein</fullName>
    </submittedName>
</protein>
<evidence type="ECO:0000313" key="1">
    <source>
        <dbReference type="EMBL" id="KAK1401138.1"/>
    </source>
</evidence>
<name>A0AAD8JC51_9APIA</name>
<organism evidence="1 2">
    <name type="scientific">Heracleum sosnowskyi</name>
    <dbReference type="NCBI Taxonomy" id="360622"/>
    <lineage>
        <taxon>Eukaryota</taxon>
        <taxon>Viridiplantae</taxon>
        <taxon>Streptophyta</taxon>
        <taxon>Embryophyta</taxon>
        <taxon>Tracheophyta</taxon>
        <taxon>Spermatophyta</taxon>
        <taxon>Magnoliopsida</taxon>
        <taxon>eudicotyledons</taxon>
        <taxon>Gunneridae</taxon>
        <taxon>Pentapetalae</taxon>
        <taxon>asterids</taxon>
        <taxon>campanulids</taxon>
        <taxon>Apiales</taxon>
        <taxon>Apiaceae</taxon>
        <taxon>Apioideae</taxon>
        <taxon>apioid superclade</taxon>
        <taxon>Tordylieae</taxon>
        <taxon>Tordyliinae</taxon>
        <taxon>Heracleum</taxon>
    </lineage>
</organism>
<dbReference type="AlphaFoldDB" id="A0AAD8JC51"/>
<comment type="caution">
    <text evidence="1">The sequence shown here is derived from an EMBL/GenBank/DDBJ whole genome shotgun (WGS) entry which is preliminary data.</text>
</comment>